<dbReference type="AlphaFoldDB" id="A0A0P0GFI8"/>
<evidence type="ECO:0000313" key="9">
    <source>
        <dbReference type="Proteomes" id="UP000061809"/>
    </source>
</evidence>
<dbReference type="InterPro" id="IPR033985">
    <property type="entry name" value="SusD-like_N"/>
</dbReference>
<keyword evidence="5" id="KW-0998">Cell outer membrane</keyword>
<organism evidence="8 9">
    <name type="scientific">Bacteroides cellulosilyticus</name>
    <dbReference type="NCBI Taxonomy" id="246787"/>
    <lineage>
        <taxon>Bacteria</taxon>
        <taxon>Pseudomonadati</taxon>
        <taxon>Bacteroidota</taxon>
        <taxon>Bacteroidia</taxon>
        <taxon>Bacteroidales</taxon>
        <taxon>Bacteroidaceae</taxon>
        <taxon>Bacteroides</taxon>
    </lineage>
</organism>
<evidence type="ECO:0000256" key="3">
    <source>
        <dbReference type="ARBA" id="ARBA00022729"/>
    </source>
</evidence>
<evidence type="ECO:0000256" key="4">
    <source>
        <dbReference type="ARBA" id="ARBA00023136"/>
    </source>
</evidence>
<accession>A0A0P0GFI8</accession>
<proteinExistence type="inferred from homology"/>
<evidence type="ECO:0000259" key="7">
    <source>
        <dbReference type="Pfam" id="PF14322"/>
    </source>
</evidence>
<dbReference type="InterPro" id="IPR012944">
    <property type="entry name" value="SusD_RagB_dom"/>
</dbReference>
<dbReference type="InterPro" id="IPR011990">
    <property type="entry name" value="TPR-like_helical_dom_sf"/>
</dbReference>
<keyword evidence="4" id="KW-0472">Membrane</keyword>
<dbReference type="RefSeq" id="WP_029426180.1">
    <property type="nucleotide sequence ID" value="NZ_CP012801.1"/>
</dbReference>
<evidence type="ECO:0000313" key="8">
    <source>
        <dbReference type="EMBL" id="ALJ59762.1"/>
    </source>
</evidence>
<name>A0A0P0GFI8_9BACE</name>
<dbReference type="Pfam" id="PF14322">
    <property type="entry name" value="SusD-like_3"/>
    <property type="match status" value="1"/>
</dbReference>
<dbReference type="Gene3D" id="1.25.40.390">
    <property type="match status" value="1"/>
</dbReference>
<comment type="subcellular location">
    <subcellularLocation>
        <location evidence="1">Cell outer membrane</location>
    </subcellularLocation>
</comment>
<feature type="domain" description="SusD-like N-terminal" evidence="7">
    <location>
        <begin position="140"/>
        <end position="236"/>
    </location>
</feature>
<dbReference type="Proteomes" id="UP000061809">
    <property type="component" value="Chromosome"/>
</dbReference>
<dbReference type="PATRIC" id="fig|246787.4.peg.2597"/>
<feature type="domain" description="RagB/SusD" evidence="6">
    <location>
        <begin position="333"/>
        <end position="493"/>
    </location>
</feature>
<gene>
    <name evidence="8" type="ORF">BcellWH2_02523</name>
</gene>
<dbReference type="Pfam" id="PF07980">
    <property type="entry name" value="SusD_RagB"/>
    <property type="match status" value="1"/>
</dbReference>
<dbReference type="GO" id="GO:0009279">
    <property type="term" value="C:cell outer membrane"/>
    <property type="evidence" value="ECO:0007669"/>
    <property type="project" value="UniProtKB-SubCell"/>
</dbReference>
<dbReference type="KEGG" id="bcel:BcellWH2_02523"/>
<evidence type="ECO:0000256" key="5">
    <source>
        <dbReference type="ARBA" id="ARBA00023237"/>
    </source>
</evidence>
<comment type="similarity">
    <text evidence="2">Belongs to the SusD family.</text>
</comment>
<dbReference type="SUPFAM" id="SSF48452">
    <property type="entry name" value="TPR-like"/>
    <property type="match status" value="1"/>
</dbReference>
<dbReference type="EMBL" id="CP012801">
    <property type="protein sequence ID" value="ALJ59762.1"/>
    <property type="molecule type" value="Genomic_DNA"/>
</dbReference>
<evidence type="ECO:0000256" key="2">
    <source>
        <dbReference type="ARBA" id="ARBA00006275"/>
    </source>
</evidence>
<reference evidence="8 9" key="1">
    <citation type="journal article" date="2015" name="Science">
        <title>Genetic determinants of in vivo fitness and diet responsiveness in multiple human gut Bacteroides.</title>
        <authorList>
            <person name="Wu M."/>
            <person name="McNulty N.P."/>
            <person name="Rodionov D.A."/>
            <person name="Khoroshkin M.S."/>
            <person name="Griffin N.W."/>
            <person name="Cheng J."/>
            <person name="Latreille P."/>
            <person name="Kerstetter R.A."/>
            <person name="Terrapon N."/>
            <person name="Henrissat B."/>
            <person name="Osterman A.L."/>
            <person name="Gordon J.I."/>
        </authorList>
    </citation>
    <scope>NUCLEOTIDE SEQUENCE [LARGE SCALE GENOMIC DNA]</scope>
    <source>
        <strain evidence="8 9">WH2</strain>
    </source>
</reference>
<sequence>MKKLAYITLGCCIALTTACVDLDQYPKSFITEEEYNGIEQDISKVELAATGLYKNLWNGNYGFCCRMMRIDCAADQMVSSPKPNNVLDYIIQLNPSISSNTADWDTSWANFWNVITGANTLIAGTPIPEISGTTAAEKEASEKTAKRYKAVVAEARFMRALSYFYLVRMYGDIPYVTNSSEAIEYQPRTAVADIYNKIIVPDLIEACASLPTVSRSGFSSTPSQWAAKALLSDVYMTMAGWPLKLGKEYYAKAAEVSLDIIEHSGLSLTPVYGDLWKEAKKEEANEHLFAIHNSVANKVASQYGKSFYPRDYVKAGWADYYANPDYMATYPEGARKEFNYMTEWPTATGTTVKWQDSQDGYPCIAKYQDYNQGVAGNSAQSNGITPIYRYADVLLRYAEASNLATGNVNATALKCLQDIQTRAGVSTLTTTTNSEEFDKAVFAERGYEFLAEYKRWFDLVRREKVSEFKSKYYPSSLMKANSHYYFPIPSTQIKLAGWTNNAGY</sequence>
<dbReference type="PROSITE" id="PS51257">
    <property type="entry name" value="PROKAR_LIPOPROTEIN"/>
    <property type="match status" value="1"/>
</dbReference>
<evidence type="ECO:0000259" key="6">
    <source>
        <dbReference type="Pfam" id="PF07980"/>
    </source>
</evidence>
<protein>
    <submittedName>
        <fullName evidence="8">SusD family protein</fullName>
    </submittedName>
</protein>
<evidence type="ECO:0000256" key="1">
    <source>
        <dbReference type="ARBA" id="ARBA00004442"/>
    </source>
</evidence>
<keyword evidence="3" id="KW-0732">Signal</keyword>